<organism evidence="2 3">
    <name type="scientific">Protopolystoma xenopodis</name>
    <dbReference type="NCBI Taxonomy" id="117903"/>
    <lineage>
        <taxon>Eukaryota</taxon>
        <taxon>Metazoa</taxon>
        <taxon>Spiralia</taxon>
        <taxon>Lophotrochozoa</taxon>
        <taxon>Platyhelminthes</taxon>
        <taxon>Monogenea</taxon>
        <taxon>Polyopisthocotylea</taxon>
        <taxon>Polystomatidea</taxon>
        <taxon>Polystomatidae</taxon>
        <taxon>Protopolystoma</taxon>
    </lineage>
</organism>
<evidence type="ECO:0000313" key="3">
    <source>
        <dbReference type="Proteomes" id="UP000784294"/>
    </source>
</evidence>
<dbReference type="EMBL" id="CAAALY010262919">
    <property type="protein sequence ID" value="VEL39897.1"/>
    <property type="molecule type" value="Genomic_DNA"/>
</dbReference>
<dbReference type="Proteomes" id="UP000784294">
    <property type="component" value="Unassembled WGS sequence"/>
</dbReference>
<name>A0A3S5BBW9_9PLAT</name>
<feature type="region of interest" description="Disordered" evidence="1">
    <location>
        <begin position="36"/>
        <end position="67"/>
    </location>
</feature>
<evidence type="ECO:0000313" key="2">
    <source>
        <dbReference type="EMBL" id="VEL39897.1"/>
    </source>
</evidence>
<gene>
    <name evidence="2" type="ORF">PXEA_LOCUS33337</name>
</gene>
<accession>A0A3S5BBW9</accession>
<reference evidence="2" key="1">
    <citation type="submission" date="2018-11" db="EMBL/GenBank/DDBJ databases">
        <authorList>
            <consortium name="Pathogen Informatics"/>
        </authorList>
    </citation>
    <scope>NUCLEOTIDE SEQUENCE</scope>
</reference>
<comment type="caution">
    <text evidence="2">The sequence shown here is derived from an EMBL/GenBank/DDBJ whole genome shotgun (WGS) entry which is preliminary data.</text>
</comment>
<sequence length="104" mass="11525">MRQQSDIPIAELENVEDDLATANSCEAHSFLHRPFNSRRPKDILDNLNTGDTDRDTSPQSDGLPKATPLLSAAKDIFVQRVSGSKFNGFSQLSSLDPEEMRSSF</sequence>
<protein>
    <submittedName>
        <fullName evidence="2">Uncharacterized protein</fullName>
    </submittedName>
</protein>
<dbReference type="AlphaFoldDB" id="A0A3S5BBW9"/>
<keyword evidence="3" id="KW-1185">Reference proteome</keyword>
<evidence type="ECO:0000256" key="1">
    <source>
        <dbReference type="SAM" id="MobiDB-lite"/>
    </source>
</evidence>
<proteinExistence type="predicted"/>